<keyword evidence="3 6" id="KW-0479">Metal-binding</keyword>
<evidence type="ECO:0000256" key="1">
    <source>
        <dbReference type="ARBA" id="ARBA00009175"/>
    </source>
</evidence>
<feature type="binding site" evidence="6">
    <location>
        <position position="170"/>
    </location>
    <ligand>
        <name>molybdate</name>
        <dbReference type="ChEBI" id="CHEBI:36264"/>
    </ligand>
</feature>
<name>A0A2C9D9B1_9HYPH</name>
<dbReference type="FunFam" id="3.40.190.10:FF:000035">
    <property type="entry name" value="Molybdate ABC transporter substrate-binding protein"/>
    <property type="match status" value="1"/>
</dbReference>
<accession>A0A2C9D9B1</accession>
<dbReference type="EMBL" id="LT960614">
    <property type="protein sequence ID" value="SON56902.1"/>
    <property type="molecule type" value="Genomic_DNA"/>
</dbReference>
<dbReference type="PIRSF" id="PIRSF004846">
    <property type="entry name" value="ModA"/>
    <property type="match status" value="1"/>
</dbReference>
<evidence type="ECO:0000256" key="7">
    <source>
        <dbReference type="SAM" id="SignalP"/>
    </source>
</evidence>
<keyword evidence="4 7" id="KW-0732">Signal</keyword>
<comment type="similarity">
    <text evidence="1">Belongs to the bacterial solute-binding protein ModA family.</text>
</comment>
<reference evidence="9" key="1">
    <citation type="submission" date="2017-09" db="EMBL/GenBank/DDBJ databases">
        <title>Genome sequence of Nannocystis excedens DSM 71.</title>
        <authorList>
            <person name="Blom J."/>
        </authorList>
    </citation>
    <scope>NUCLEOTIDE SEQUENCE [LARGE SCALE GENOMIC DNA]</scope>
    <source>
        <strain evidence="9">type strain: E19</strain>
    </source>
</reference>
<dbReference type="AlphaFoldDB" id="A0A2C9D9B1"/>
<dbReference type="PANTHER" id="PTHR30632:SF14">
    <property type="entry name" value="TUNGSTATE_MOLYBDATE_CHROMATE-BINDING PROTEIN MODA"/>
    <property type="match status" value="1"/>
</dbReference>
<evidence type="ECO:0000256" key="6">
    <source>
        <dbReference type="PIRSR" id="PIRSR004846-1"/>
    </source>
</evidence>
<evidence type="ECO:0000313" key="9">
    <source>
        <dbReference type="Proteomes" id="UP000223606"/>
    </source>
</evidence>
<evidence type="ECO:0000313" key="8">
    <source>
        <dbReference type="EMBL" id="SON56902.1"/>
    </source>
</evidence>
<keyword evidence="2 6" id="KW-0500">Molybdenum</keyword>
<evidence type="ECO:0000256" key="2">
    <source>
        <dbReference type="ARBA" id="ARBA00022505"/>
    </source>
</evidence>
<dbReference type="GO" id="GO:1901359">
    <property type="term" value="F:tungstate binding"/>
    <property type="evidence" value="ECO:0007669"/>
    <property type="project" value="UniProtKB-ARBA"/>
</dbReference>
<evidence type="ECO:0000256" key="3">
    <source>
        <dbReference type="ARBA" id="ARBA00022723"/>
    </source>
</evidence>
<evidence type="ECO:0000256" key="5">
    <source>
        <dbReference type="ARBA" id="ARBA00062515"/>
    </source>
</evidence>
<dbReference type="RefSeq" id="WP_099557230.1">
    <property type="nucleotide sequence ID" value="NZ_LT960614.1"/>
</dbReference>
<sequence>MRASRVLAVLLLGSALSTGVVASAFAGEVHVAVAANFTDAAKEIAAAFKEATGDDAVLSFGSTGKLYTQITQDAPFEVFLAADQARPEKVETDGLGVAGSRFTYAVGKLVLWSRDASRVVDAETLKKADFTALSICNPVAAPYGAAAIETMTSLGLYDGLKPKLVEGANISQAYQFVDTGNAEVGFVALSQLAGKTEGSSWVIPQDLYKPIRQDAVLLKTGADNEAAKAFMAFLGGPKAHEIIAKYGYGFDAGS</sequence>
<feature type="signal peptide" evidence="7">
    <location>
        <begin position="1"/>
        <end position="26"/>
    </location>
</feature>
<dbReference type="Pfam" id="PF13531">
    <property type="entry name" value="SBP_bac_11"/>
    <property type="match status" value="1"/>
</dbReference>
<dbReference type="InterPro" id="IPR050682">
    <property type="entry name" value="ModA/WtpA"/>
</dbReference>
<protein>
    <submittedName>
        <fullName evidence="8">Molybdate-binding periplasmic protein</fullName>
    </submittedName>
</protein>
<dbReference type="CDD" id="cd13539">
    <property type="entry name" value="PBP2_AvModA"/>
    <property type="match status" value="1"/>
</dbReference>
<dbReference type="Proteomes" id="UP000223606">
    <property type="component" value="Chromosome 1"/>
</dbReference>
<dbReference type="InterPro" id="IPR044084">
    <property type="entry name" value="AvModA-like_subst-bd"/>
</dbReference>
<dbReference type="Gene3D" id="3.40.190.10">
    <property type="entry name" value="Periplasmic binding protein-like II"/>
    <property type="match status" value="2"/>
</dbReference>
<dbReference type="PANTHER" id="PTHR30632">
    <property type="entry name" value="MOLYBDATE-BINDING PERIPLASMIC PROTEIN"/>
    <property type="match status" value="1"/>
</dbReference>
<gene>
    <name evidence="8" type="primary">modA</name>
    <name evidence="8" type="ORF">HDIA_3361</name>
</gene>
<proteinExistence type="inferred from homology"/>
<keyword evidence="9" id="KW-1185">Reference proteome</keyword>
<dbReference type="SUPFAM" id="SSF53850">
    <property type="entry name" value="Periplasmic binding protein-like II"/>
    <property type="match status" value="1"/>
</dbReference>
<feature type="binding site" evidence="6">
    <location>
        <position position="63"/>
    </location>
    <ligand>
        <name>molybdate</name>
        <dbReference type="ChEBI" id="CHEBI:36264"/>
    </ligand>
</feature>
<comment type="subunit">
    <text evidence="5">The complex is composed of two ATP-binding proteins (ModC), two transmembrane proteins (ModB) and a solute-binding protein (ModA).</text>
</comment>
<feature type="chain" id="PRO_5012135186" evidence="7">
    <location>
        <begin position="27"/>
        <end position="254"/>
    </location>
</feature>
<dbReference type="GO" id="GO:0030973">
    <property type="term" value="F:molybdate ion binding"/>
    <property type="evidence" value="ECO:0007669"/>
    <property type="project" value="InterPro"/>
</dbReference>
<organism evidence="8 9">
    <name type="scientific">Hartmannibacter diazotrophicus</name>
    <dbReference type="NCBI Taxonomy" id="1482074"/>
    <lineage>
        <taxon>Bacteria</taxon>
        <taxon>Pseudomonadati</taxon>
        <taxon>Pseudomonadota</taxon>
        <taxon>Alphaproteobacteria</taxon>
        <taxon>Hyphomicrobiales</taxon>
        <taxon>Pleomorphomonadaceae</taxon>
        <taxon>Hartmannibacter</taxon>
    </lineage>
</organism>
<dbReference type="OrthoDB" id="9785015at2"/>
<evidence type="ECO:0000256" key="4">
    <source>
        <dbReference type="ARBA" id="ARBA00022729"/>
    </source>
</evidence>
<dbReference type="NCBIfam" id="TIGR01256">
    <property type="entry name" value="modA"/>
    <property type="match status" value="1"/>
</dbReference>
<dbReference type="InterPro" id="IPR005950">
    <property type="entry name" value="ModA"/>
</dbReference>
<dbReference type="GO" id="GO:0046872">
    <property type="term" value="F:metal ion binding"/>
    <property type="evidence" value="ECO:0007669"/>
    <property type="project" value="UniProtKB-KW"/>
</dbReference>
<dbReference type="GO" id="GO:0015689">
    <property type="term" value="P:molybdate ion transport"/>
    <property type="evidence" value="ECO:0007669"/>
    <property type="project" value="InterPro"/>
</dbReference>
<dbReference type="KEGG" id="hdi:HDIA_3361"/>